<dbReference type="eggNOG" id="COG3712">
    <property type="taxonomic scope" value="Bacteria"/>
</dbReference>
<dbReference type="EMBL" id="CP001712">
    <property type="protein sequence ID" value="EAR17239.1"/>
    <property type="molecule type" value="Genomic_DNA"/>
</dbReference>
<keyword evidence="1" id="KW-1133">Transmembrane helix</keyword>
<dbReference type="STRING" id="313596.RB2501_10055"/>
<keyword evidence="1 4" id="KW-0812">Transmembrane</keyword>
<dbReference type="RefSeq" id="WP_015753990.1">
    <property type="nucleotide sequence ID" value="NC_013222.1"/>
</dbReference>
<dbReference type="PANTHER" id="PTHR30273">
    <property type="entry name" value="PERIPLASMIC SIGNAL SENSOR AND SIGMA FACTOR ACTIVATOR FECR-RELATED"/>
    <property type="match status" value="1"/>
</dbReference>
<name>A4CJY1_ROBBH</name>
<dbReference type="Pfam" id="PF16344">
    <property type="entry name" value="FecR_C"/>
    <property type="match status" value="1"/>
</dbReference>
<evidence type="ECO:0000259" key="3">
    <source>
        <dbReference type="Pfam" id="PF16344"/>
    </source>
</evidence>
<accession>A4CJY1</accession>
<gene>
    <name evidence="4" type="ordered locus">RB2501_10055</name>
</gene>
<organism evidence="4 5">
    <name type="scientific">Robiginitalea biformata (strain ATCC BAA-864 / DSM 15991 / KCTC 12146 / HTCC2501)</name>
    <dbReference type="NCBI Taxonomy" id="313596"/>
    <lineage>
        <taxon>Bacteria</taxon>
        <taxon>Pseudomonadati</taxon>
        <taxon>Bacteroidota</taxon>
        <taxon>Flavobacteriia</taxon>
        <taxon>Flavobacteriales</taxon>
        <taxon>Flavobacteriaceae</taxon>
        <taxon>Robiginitalea</taxon>
    </lineage>
</organism>
<sequence>MKENYLAKWLNGELTEAEMKVFRDSPEFETYERIASVSSRLEGPAFDTEAALDRVKQARAGNTGKVRRLQPAVRWLSIAAAVILMLTAGYFYINSLEATVEAKFAQRQELRLPDASEVLLNAGSELTYSKTKWDEKRQVRLTGEAYFKVAKGETFTVETPAGTVAVLGTQFNVLQRGDVFIVSCYEGRVRVTHKSKTIELPAGSAYRVVGSTAFKSETVEGDRPSWTGEETAFRSMPLSFVIDEFRRQYNMEVETRGFDLSRRYTGTISNTNMDLALQSISAPLQLTYEVAGNKVLIYAEETP</sequence>
<dbReference type="GO" id="GO:0016989">
    <property type="term" value="F:sigma factor antagonist activity"/>
    <property type="evidence" value="ECO:0007669"/>
    <property type="project" value="TreeGrafter"/>
</dbReference>
<dbReference type="AlphaFoldDB" id="A4CJY1"/>
<keyword evidence="5" id="KW-1185">Reference proteome</keyword>
<feature type="domain" description="FecR protein" evidence="2">
    <location>
        <begin position="99"/>
        <end position="190"/>
    </location>
</feature>
<keyword evidence="1" id="KW-0472">Membrane</keyword>
<evidence type="ECO:0000256" key="1">
    <source>
        <dbReference type="SAM" id="Phobius"/>
    </source>
</evidence>
<protein>
    <submittedName>
        <fullName evidence="4">Putative transmembrane sensor</fullName>
    </submittedName>
</protein>
<dbReference type="Pfam" id="PF04773">
    <property type="entry name" value="FecR"/>
    <property type="match status" value="1"/>
</dbReference>
<reference evidence="4 5" key="1">
    <citation type="journal article" date="2009" name="J. Bacteriol.">
        <title>Complete genome sequence of Robiginitalea biformata HTCC2501.</title>
        <authorList>
            <person name="Oh H.M."/>
            <person name="Giovannoni S.J."/>
            <person name="Lee K."/>
            <person name="Ferriera S."/>
            <person name="Johnson J."/>
            <person name="Cho J.C."/>
        </authorList>
    </citation>
    <scope>NUCLEOTIDE SEQUENCE [LARGE SCALE GENOMIC DNA]</scope>
    <source>
        <strain evidence="5">ATCC BAA-864 / HTCC2501 / KCTC 12146</strain>
    </source>
</reference>
<dbReference type="Gene3D" id="2.60.120.1440">
    <property type="match status" value="1"/>
</dbReference>
<dbReference type="InterPro" id="IPR032508">
    <property type="entry name" value="FecR_C"/>
</dbReference>
<feature type="transmembrane region" description="Helical" evidence="1">
    <location>
        <begin position="75"/>
        <end position="93"/>
    </location>
</feature>
<feature type="domain" description="Protein FecR C-terminal" evidence="3">
    <location>
        <begin position="232"/>
        <end position="297"/>
    </location>
</feature>
<dbReference type="InterPro" id="IPR006860">
    <property type="entry name" value="FecR"/>
</dbReference>
<proteinExistence type="predicted"/>
<dbReference type="HOGENOM" id="CLU_050192_2_2_10"/>
<evidence type="ECO:0000313" key="4">
    <source>
        <dbReference type="EMBL" id="EAR17239.1"/>
    </source>
</evidence>
<dbReference type="PIRSF" id="PIRSF018266">
    <property type="entry name" value="FecR"/>
    <property type="match status" value="1"/>
</dbReference>
<evidence type="ECO:0000259" key="2">
    <source>
        <dbReference type="Pfam" id="PF04773"/>
    </source>
</evidence>
<dbReference type="PANTHER" id="PTHR30273:SF2">
    <property type="entry name" value="PROTEIN FECR"/>
    <property type="match status" value="1"/>
</dbReference>
<dbReference type="Gene3D" id="3.55.50.30">
    <property type="match status" value="1"/>
</dbReference>
<evidence type="ECO:0000313" key="5">
    <source>
        <dbReference type="Proteomes" id="UP000009049"/>
    </source>
</evidence>
<dbReference type="OrthoDB" id="1097347at2"/>
<dbReference type="KEGG" id="rbi:RB2501_10055"/>
<dbReference type="Proteomes" id="UP000009049">
    <property type="component" value="Chromosome"/>
</dbReference>
<dbReference type="InterPro" id="IPR012373">
    <property type="entry name" value="Ferrdict_sens_TM"/>
</dbReference>